<dbReference type="EMBL" id="FUYE01000032">
    <property type="protein sequence ID" value="SKB09010.1"/>
    <property type="molecule type" value="Genomic_DNA"/>
</dbReference>
<sequence>MDYPITFRFKLIALTPQIYVENGSGHTLGYVKQKFLRLREKVEVYTDDNRSQLLATIDADRMIDWSARYTFRDAHGREIGSVGRRGFRSLWRAHYEVFAPGSRAVLFTIREENPGAKLMDGFIGELPIIGLFSGFMFHPRYLATRVDGSPVLRLTKESAFFEGRFSLTQVGDASEDEQTVLMLSFLMMNLLERRRG</sequence>
<dbReference type="Proteomes" id="UP000190774">
    <property type="component" value="Unassembled WGS sequence"/>
</dbReference>
<dbReference type="RefSeq" id="WP_078816179.1">
    <property type="nucleotide sequence ID" value="NZ_FUYE01000032.1"/>
</dbReference>
<proteinExistence type="predicted"/>
<evidence type="ECO:0000313" key="1">
    <source>
        <dbReference type="EMBL" id="SKB09010.1"/>
    </source>
</evidence>
<dbReference type="OrthoDB" id="572274at2"/>
<dbReference type="Pfam" id="PF04525">
    <property type="entry name" value="LOR"/>
    <property type="match status" value="1"/>
</dbReference>
<gene>
    <name evidence="1" type="ORF">SAMN02745166_05078</name>
</gene>
<dbReference type="InterPro" id="IPR007612">
    <property type="entry name" value="LOR"/>
</dbReference>
<reference evidence="2" key="1">
    <citation type="submission" date="2017-02" db="EMBL/GenBank/DDBJ databases">
        <authorList>
            <person name="Varghese N."/>
            <person name="Submissions S."/>
        </authorList>
    </citation>
    <scope>NUCLEOTIDE SEQUENCE [LARGE SCALE GENOMIC DNA]</scope>
    <source>
        <strain evidence="2">ATCC 700200</strain>
    </source>
</reference>
<dbReference type="STRING" id="48467.SAMN02745166_05078"/>
<keyword evidence="2" id="KW-1185">Reference proteome</keyword>
<evidence type="ECO:0000313" key="2">
    <source>
        <dbReference type="Proteomes" id="UP000190774"/>
    </source>
</evidence>
<evidence type="ECO:0008006" key="3">
    <source>
        <dbReference type="Google" id="ProtNLM"/>
    </source>
</evidence>
<protein>
    <recommendedName>
        <fullName evidence="3">LURP-one-related</fullName>
    </recommendedName>
</protein>
<accession>A0A1T4Z4N4</accession>
<dbReference type="AlphaFoldDB" id="A0A1T4Z4N4"/>
<name>A0A1T4Z4N4_9BACT</name>
<organism evidence="1 2">
    <name type="scientific">Prosthecobacter debontii</name>
    <dbReference type="NCBI Taxonomy" id="48467"/>
    <lineage>
        <taxon>Bacteria</taxon>
        <taxon>Pseudomonadati</taxon>
        <taxon>Verrucomicrobiota</taxon>
        <taxon>Verrucomicrobiia</taxon>
        <taxon>Verrucomicrobiales</taxon>
        <taxon>Verrucomicrobiaceae</taxon>
        <taxon>Prosthecobacter</taxon>
    </lineage>
</organism>